<feature type="binding site" evidence="5">
    <location>
        <position position="124"/>
    </location>
    <ligand>
        <name>Mg(2+)</name>
        <dbReference type="ChEBI" id="CHEBI:18420"/>
    </ligand>
</feature>
<keyword evidence="2 5" id="KW-0479">Metal-binding</keyword>
<evidence type="ECO:0000256" key="5">
    <source>
        <dbReference type="PIRSR" id="PIRSR015582-2"/>
    </source>
</evidence>
<keyword evidence="3 5" id="KW-0460">Magnesium</keyword>
<dbReference type="GO" id="GO:0000287">
    <property type="term" value="F:magnesium ion binding"/>
    <property type="evidence" value="ECO:0007669"/>
    <property type="project" value="TreeGrafter"/>
</dbReference>
<feature type="binding site" evidence="5">
    <location>
        <position position="151"/>
    </location>
    <ligand>
        <name>Mg(2+)</name>
        <dbReference type="ChEBI" id="CHEBI:18420"/>
    </ligand>
</feature>
<organism evidence="7">
    <name type="scientific">uncultured Rubrobacteraceae bacterium</name>
    <dbReference type="NCBI Taxonomy" id="349277"/>
    <lineage>
        <taxon>Bacteria</taxon>
        <taxon>Bacillati</taxon>
        <taxon>Actinomycetota</taxon>
        <taxon>Rubrobacteria</taxon>
        <taxon>Rubrobacterales</taxon>
        <taxon>Rubrobacteraceae</taxon>
        <taxon>environmental samples</taxon>
    </lineage>
</organism>
<dbReference type="PANTHER" id="PTHR32308:SF10">
    <property type="entry name" value="CITRATE LYASE SUBUNIT BETA"/>
    <property type="match status" value="1"/>
</dbReference>
<dbReference type="GO" id="GO:0006107">
    <property type="term" value="P:oxaloacetate metabolic process"/>
    <property type="evidence" value="ECO:0007669"/>
    <property type="project" value="TreeGrafter"/>
</dbReference>
<dbReference type="GO" id="GO:0016829">
    <property type="term" value="F:lyase activity"/>
    <property type="evidence" value="ECO:0007669"/>
    <property type="project" value="UniProtKB-KW"/>
</dbReference>
<evidence type="ECO:0000259" key="6">
    <source>
        <dbReference type="Pfam" id="PF03328"/>
    </source>
</evidence>
<dbReference type="Pfam" id="PF03328">
    <property type="entry name" value="HpcH_HpaI"/>
    <property type="match status" value="1"/>
</dbReference>
<dbReference type="PANTHER" id="PTHR32308">
    <property type="entry name" value="LYASE BETA SUBUNIT, PUTATIVE (AFU_ORTHOLOGUE AFUA_4G13030)-RELATED"/>
    <property type="match status" value="1"/>
</dbReference>
<protein>
    <submittedName>
        <fullName evidence="7">Similar to citrate lyase beta chain, 5</fullName>
    </submittedName>
</protein>
<name>A0A6J4QCK6_9ACTN</name>
<evidence type="ECO:0000313" key="7">
    <source>
        <dbReference type="EMBL" id="CAA9433977.1"/>
    </source>
</evidence>
<feature type="domain" description="HpcH/HpaI aldolase/citrate lyase" evidence="6">
    <location>
        <begin position="9"/>
        <end position="217"/>
    </location>
</feature>
<evidence type="ECO:0000256" key="3">
    <source>
        <dbReference type="ARBA" id="ARBA00022842"/>
    </source>
</evidence>
<feature type="binding site" evidence="4">
    <location>
        <position position="124"/>
    </location>
    <ligand>
        <name>substrate</name>
    </ligand>
</feature>
<dbReference type="InterPro" id="IPR040442">
    <property type="entry name" value="Pyrv_kinase-like_dom_sf"/>
</dbReference>
<dbReference type="InterPro" id="IPR005000">
    <property type="entry name" value="Aldolase/citrate-lyase_domain"/>
</dbReference>
<sequence length="286" mass="30264">MKIPDPPIRSYLYVPGSDPRRIEKALASEADAVILDLEDAVAPNRKEEARETVSSVLRTGHEKPVFVRVNAPGSALAGEDIEAVAGPTLAGLRLPKTESAEAVRHVAGRLEDLGCEAGIQCLIESALGLELAFEIARAHERVVGMSLGEADLAADLGVRDEAGLLYARSRLVVAARAAGLPGPVQSVYTNVRDEEGLRRSTEEGKKGGFVGRSAIHPNQLSTINEVFAPTEKEIAEAEALLARLEESAGSGTGAFALEDGRFVDEAVVGSARLTLALARREREGVS</sequence>
<dbReference type="Gene3D" id="3.20.20.60">
    <property type="entry name" value="Phosphoenolpyruvate-binding domains"/>
    <property type="match status" value="1"/>
</dbReference>
<dbReference type="SUPFAM" id="SSF51621">
    <property type="entry name" value="Phosphoenolpyruvate/pyruvate domain"/>
    <property type="match status" value="1"/>
</dbReference>
<evidence type="ECO:0000256" key="1">
    <source>
        <dbReference type="ARBA" id="ARBA00001946"/>
    </source>
</evidence>
<evidence type="ECO:0000256" key="2">
    <source>
        <dbReference type="ARBA" id="ARBA00022723"/>
    </source>
</evidence>
<feature type="binding site" evidence="4">
    <location>
        <position position="68"/>
    </location>
    <ligand>
        <name>substrate</name>
    </ligand>
</feature>
<reference evidence="7" key="1">
    <citation type="submission" date="2020-02" db="EMBL/GenBank/DDBJ databases">
        <authorList>
            <person name="Meier V. D."/>
        </authorList>
    </citation>
    <scope>NUCLEOTIDE SEQUENCE</scope>
    <source>
        <strain evidence="7">AVDCRST_MAG78</strain>
    </source>
</reference>
<keyword evidence="7" id="KW-0456">Lyase</keyword>
<accession>A0A6J4QCK6</accession>
<gene>
    <name evidence="7" type="ORF">AVDCRST_MAG78-1908</name>
</gene>
<dbReference type="PIRSF" id="PIRSF015582">
    <property type="entry name" value="Cit_lyase_B"/>
    <property type="match status" value="1"/>
</dbReference>
<dbReference type="InterPro" id="IPR015813">
    <property type="entry name" value="Pyrv/PenolPyrv_kinase-like_dom"/>
</dbReference>
<dbReference type="AlphaFoldDB" id="A0A6J4QCK6"/>
<dbReference type="EMBL" id="CADCVB010000124">
    <property type="protein sequence ID" value="CAA9433977.1"/>
    <property type="molecule type" value="Genomic_DNA"/>
</dbReference>
<evidence type="ECO:0000256" key="4">
    <source>
        <dbReference type="PIRSR" id="PIRSR015582-1"/>
    </source>
</evidence>
<proteinExistence type="predicted"/>
<dbReference type="InterPro" id="IPR011206">
    <property type="entry name" value="Citrate_lyase_beta/mcl1/mcl2"/>
</dbReference>
<comment type="cofactor">
    <cofactor evidence="1">
        <name>Mg(2+)</name>
        <dbReference type="ChEBI" id="CHEBI:18420"/>
    </cofactor>
</comment>